<dbReference type="InterPro" id="IPR016024">
    <property type="entry name" value="ARM-type_fold"/>
</dbReference>
<organism evidence="1 2">
    <name type="scientific">Nasonia vitripennis</name>
    <name type="common">Parasitic wasp</name>
    <dbReference type="NCBI Taxonomy" id="7425"/>
    <lineage>
        <taxon>Eukaryota</taxon>
        <taxon>Metazoa</taxon>
        <taxon>Ecdysozoa</taxon>
        <taxon>Arthropoda</taxon>
        <taxon>Hexapoda</taxon>
        <taxon>Insecta</taxon>
        <taxon>Pterygota</taxon>
        <taxon>Neoptera</taxon>
        <taxon>Endopterygota</taxon>
        <taxon>Hymenoptera</taxon>
        <taxon>Apocrita</taxon>
        <taxon>Proctotrupomorpha</taxon>
        <taxon>Chalcidoidea</taxon>
        <taxon>Pteromalidae</taxon>
        <taxon>Pteromalinae</taxon>
        <taxon>Nasonia</taxon>
    </lineage>
</organism>
<proteinExistence type="predicted"/>
<reference evidence="1" key="1">
    <citation type="submission" date="2021-01" db="UniProtKB">
        <authorList>
            <consortium name="EnsemblMetazoa"/>
        </authorList>
    </citation>
    <scope>IDENTIFICATION</scope>
</reference>
<sequence length="457" mass="51506">MEPVEESVAEPVEKILEEATNKITEDPVEEISEESIKEVSKERVKKEKPIDDVTIQFIRNELRRVHFHRRKTYRDRSVNEFRTALGKQLCDVEYTTEFVKTEAIQLRKKTLDAQAYSALQMALIQSENHINAFFKVANAVLALGRDLSGSSTQAKLAAANCCCNLSLGNSKACAALTEFVGPYLIAELESANEPLVEVCAWTIGNLACRSSKAFKILHAQACIKSLIVVAEKSSDELLPALSYALLRYIYTGYHMIEQTDIIQVGEILAAKYPKISDHDTLWLLALLSSKDIKKYDFLIKCTPALCDFLITNSEDEIENIDKFTASLRILTNLVTEPTGEVASHLFQNEFYVNSNFFEDLLANEYPHIKTETLWLIGNLYNHPVESIREQIKNIVDFLQINIANVMKSYKALTSKNPKISGTNCLESSEEEEEEDILSMQGGCAMLKYMLPMMVADT</sequence>
<accession>A0A7M7Q6F7</accession>
<dbReference type="PANTHER" id="PTHR16356">
    <property type="entry name" value="TRANSMEMBRANE AND COILED-COIL DOMAIN-CONTAINING PROTEIN 6 TMCO6"/>
    <property type="match status" value="1"/>
</dbReference>
<dbReference type="PANTHER" id="PTHR16356:SF1">
    <property type="entry name" value="TRANSMEMBRANE AND COILED-COIL DOMAIN-CONTAINING PROTEIN 6"/>
    <property type="match status" value="1"/>
</dbReference>
<evidence type="ECO:0008006" key="3">
    <source>
        <dbReference type="Google" id="ProtNLM"/>
    </source>
</evidence>
<name>A0A7M7Q6F7_NASVI</name>
<dbReference type="AlphaFoldDB" id="A0A7M7Q6F7"/>
<dbReference type="Gene3D" id="1.25.10.10">
    <property type="entry name" value="Leucine-rich Repeat Variant"/>
    <property type="match status" value="1"/>
</dbReference>
<evidence type="ECO:0000313" key="2">
    <source>
        <dbReference type="Proteomes" id="UP000002358"/>
    </source>
</evidence>
<dbReference type="GeneID" id="116416635"/>
<dbReference type="Proteomes" id="UP000002358">
    <property type="component" value="Unassembled WGS sequence"/>
</dbReference>
<dbReference type="OrthoDB" id="21522at2759"/>
<dbReference type="SUPFAM" id="SSF48371">
    <property type="entry name" value="ARM repeat"/>
    <property type="match status" value="1"/>
</dbReference>
<evidence type="ECO:0000313" key="1">
    <source>
        <dbReference type="EnsemblMetazoa" id="XP_031781496"/>
    </source>
</evidence>
<dbReference type="EnsemblMetazoa" id="XM_031925636">
    <property type="protein sequence ID" value="XP_031781496"/>
    <property type="gene ID" value="LOC116416635"/>
</dbReference>
<dbReference type="InterPro" id="IPR011989">
    <property type="entry name" value="ARM-like"/>
</dbReference>
<dbReference type="KEGG" id="nvi:116416635"/>
<dbReference type="InParanoid" id="A0A7M7Q6F7"/>
<dbReference type="RefSeq" id="XP_031781496.1">
    <property type="nucleotide sequence ID" value="XM_031925636.2"/>
</dbReference>
<keyword evidence="2" id="KW-1185">Reference proteome</keyword>
<protein>
    <recommendedName>
        <fullName evidence="3">Importin subunit alpha</fullName>
    </recommendedName>
</protein>
<dbReference type="SMR" id="A0A7M7Q6F7"/>